<keyword evidence="4 9" id="KW-0694">RNA-binding</keyword>
<dbReference type="SUPFAM" id="SSF48452">
    <property type="entry name" value="TPR-like"/>
    <property type="match status" value="1"/>
</dbReference>
<feature type="compositionally biased region" description="Polar residues" evidence="10">
    <location>
        <begin position="577"/>
        <end position="587"/>
    </location>
</feature>
<dbReference type="EMBL" id="LBBL01000021">
    <property type="protein sequence ID" value="KKF96983.1"/>
    <property type="molecule type" value="Genomic_DNA"/>
</dbReference>
<evidence type="ECO:0000256" key="5">
    <source>
        <dbReference type="ARBA" id="ARBA00023187"/>
    </source>
</evidence>
<evidence type="ECO:0000256" key="6">
    <source>
        <dbReference type="ARBA" id="ARBA00023242"/>
    </source>
</evidence>
<evidence type="ECO:0000256" key="1">
    <source>
        <dbReference type="ARBA" id="ARBA00004123"/>
    </source>
</evidence>
<evidence type="ECO:0000256" key="3">
    <source>
        <dbReference type="ARBA" id="ARBA00022737"/>
    </source>
</evidence>
<dbReference type="SMART" id="SM00360">
    <property type="entry name" value="RRM"/>
    <property type="match status" value="4"/>
</dbReference>
<evidence type="ECO:0000256" key="2">
    <source>
        <dbReference type="ARBA" id="ARBA00022664"/>
    </source>
</evidence>
<protein>
    <recommendedName>
        <fullName evidence="8">U4/U6 snRNA-associated-splicing factor PRP24</fullName>
    </recommendedName>
</protein>
<dbReference type="Gene3D" id="1.25.40.10">
    <property type="entry name" value="Tetratricopeptide repeat domain"/>
    <property type="match status" value="1"/>
</dbReference>
<dbReference type="Proteomes" id="UP000034841">
    <property type="component" value="Unassembled WGS sequence"/>
</dbReference>
<sequence length="1133" mass="125934">MTTPVGQDNWLAYLEEASRNVKDIESCTVALEHFRRATNAETGSLEIWRTYCEFFHSLYVSSLDPRRPGSRLARWSNDELMMAHEMFTLDATLQLWQEGYEAIRYRLSDSHILWNRWIGLEMEQLVRTQTPEGIRRITHLYRNRLVTPHVQWDQTASSFASFLSEFNRPAWESTMQQITESAQTAKAVMRGPREDFEYKLDKAQRENRHDIERAVLLEYLDWEVNHASFHVRKNNPDCQLLHDVCTGLFSRALTGIFTRDEGVWEDYIVHLCSKMNMDKPNELSSLLHVLQRATDHCPWSGNLWSRYILAAEQACTPFEDVERIKHAATASSKLLEGGLESLVSMYIAWCGFLKRRAVEQGGESLDHADMGFAAALEDIKIHGRELYGNDEYKGDPMFRVERIFIEYLTEAKRSIGDARDYWNTLARKPIYADNYIFWQQYFSWEMIVYGNELLSSESLARSVPAVQRKRVPFRATAVLKRAIERRTLDWPEQLLEFYMQHCNEYETVDTIRSAQDIVRRTGKFVAKRRDREREAAYADHQTAQQAQAQTQTQTQAQAQAQGQAGSGVLDHQHVVPAQNNNQSSPSTGKRKRDSADDSADGYSKEAAISDTSKRPKNDSTVAMDGGILVDGTEVKPKRDRENTTVVVSGLPGNVTVGGIKKYLREFGQIHNVLLVPEADNSTTAMVEFDSCDDARSVIMLRNGKYFGESQLTVSSGFNLTVFVTNYPPAADDAFIRDLFKGSGDILSIRWPSLKYNTHRRFCYVTFRSPEASAKAVALDGKKLENKYRLEVKYSDPANKRKRQGATSEGREVHVGNVDGDATEDELRAVFSKYGTVESVRLLRAMSGRNFGTAFVVFGTVEQAIKAAEELNNVKFRTRIIRVEVSQQRNFKTSAKTTVGLNSAADDTGTEGGLAAPSAVFEKGLPGVSAAEIDARTIALMGLPDTVNDARVKALVAPIGEIIKLVLLPAQGGAKIEFADSATAGKAQLQLSGVEFEGRTLRTGTVKDLRNEKAPGSGSKPANGDKKPLASQPGPATGSKAAPATKLFAPPKRTLGKGGPKRSGLAISGVKKPMGVGMTTEPATAVSASVPPVAPSPDTKADVVAGEPTKPNGMKNNADFKALFLASKKEKDSA</sequence>
<proteinExistence type="predicted"/>
<dbReference type="SUPFAM" id="SSF54928">
    <property type="entry name" value="RNA-binding domain, RBD"/>
    <property type="match status" value="3"/>
</dbReference>
<feature type="region of interest" description="Disordered" evidence="10">
    <location>
        <begin position="1001"/>
        <end position="1115"/>
    </location>
</feature>
<dbReference type="GO" id="GO:0003729">
    <property type="term" value="F:mRNA binding"/>
    <property type="evidence" value="ECO:0007669"/>
    <property type="project" value="TreeGrafter"/>
</dbReference>
<feature type="region of interest" description="Disordered" evidence="10">
    <location>
        <begin position="798"/>
        <end position="818"/>
    </location>
</feature>
<dbReference type="PROSITE" id="PS50102">
    <property type="entry name" value="RRM"/>
    <property type="match status" value="4"/>
</dbReference>
<dbReference type="OrthoDB" id="360390at2759"/>
<evidence type="ECO:0000259" key="11">
    <source>
        <dbReference type="PROSITE" id="PS50102"/>
    </source>
</evidence>
<keyword evidence="2" id="KW-0507">mRNA processing</keyword>
<dbReference type="CDD" id="cd00590">
    <property type="entry name" value="RRM_SF"/>
    <property type="match status" value="1"/>
</dbReference>
<dbReference type="InterPro" id="IPR050374">
    <property type="entry name" value="RRT5_SRSF_SR"/>
</dbReference>
<feature type="domain" description="RRM" evidence="11">
    <location>
        <begin position="719"/>
        <end position="796"/>
    </location>
</feature>
<keyword evidence="13" id="KW-1185">Reference proteome</keyword>
<dbReference type="InterPro" id="IPR034398">
    <property type="entry name" value="Prp24_RRM2"/>
</dbReference>
<comment type="subcellular location">
    <subcellularLocation>
        <location evidence="1">Nucleus</location>
    </subcellularLocation>
</comment>
<dbReference type="GO" id="GO:0006397">
    <property type="term" value="P:mRNA processing"/>
    <property type="evidence" value="ECO:0007669"/>
    <property type="project" value="UniProtKB-KW"/>
</dbReference>
<dbReference type="GO" id="GO:0005737">
    <property type="term" value="C:cytoplasm"/>
    <property type="evidence" value="ECO:0007669"/>
    <property type="project" value="TreeGrafter"/>
</dbReference>
<dbReference type="PANTHER" id="PTHR23003">
    <property type="entry name" value="RNA RECOGNITION MOTIF RRM DOMAIN CONTAINING PROTEIN"/>
    <property type="match status" value="1"/>
</dbReference>
<evidence type="ECO:0000256" key="8">
    <source>
        <dbReference type="ARBA" id="ARBA00093627"/>
    </source>
</evidence>
<dbReference type="CDD" id="cd12299">
    <property type="entry name" value="RRM4_Prp24"/>
    <property type="match status" value="1"/>
</dbReference>
<keyword evidence="6" id="KW-0539">Nucleus</keyword>
<feature type="compositionally biased region" description="Basic and acidic residues" evidence="10">
    <location>
        <begin position="1001"/>
        <end position="1012"/>
    </location>
</feature>
<evidence type="ECO:0000256" key="10">
    <source>
        <dbReference type="SAM" id="MobiDB-lite"/>
    </source>
</evidence>
<evidence type="ECO:0000313" key="13">
    <source>
        <dbReference type="Proteomes" id="UP000034841"/>
    </source>
</evidence>
<dbReference type="FunFam" id="3.30.70.330:FF:000365">
    <property type="entry name" value="U4/U6 snRNA-associated-splicing factor PRP24"/>
    <property type="match status" value="1"/>
</dbReference>
<organism evidence="12 13">
    <name type="scientific">Ceratocystis fimbriata f. sp. platani</name>
    <dbReference type="NCBI Taxonomy" id="88771"/>
    <lineage>
        <taxon>Eukaryota</taxon>
        <taxon>Fungi</taxon>
        <taxon>Dikarya</taxon>
        <taxon>Ascomycota</taxon>
        <taxon>Pezizomycotina</taxon>
        <taxon>Sordariomycetes</taxon>
        <taxon>Hypocreomycetidae</taxon>
        <taxon>Microascales</taxon>
        <taxon>Ceratocystidaceae</taxon>
        <taxon>Ceratocystis</taxon>
    </lineage>
</organism>
<dbReference type="GO" id="GO:0008380">
    <property type="term" value="P:RNA splicing"/>
    <property type="evidence" value="ECO:0007669"/>
    <property type="project" value="UniProtKB-KW"/>
</dbReference>
<dbReference type="InterPro" id="IPR011990">
    <property type="entry name" value="TPR-like_helical_dom_sf"/>
</dbReference>
<feature type="compositionally biased region" description="Low complexity" evidence="10">
    <location>
        <begin position="538"/>
        <end position="563"/>
    </location>
</feature>
<feature type="domain" description="RRM" evidence="11">
    <location>
        <begin position="810"/>
        <end position="887"/>
    </location>
</feature>
<comment type="caution">
    <text evidence="12">The sequence shown here is derived from an EMBL/GenBank/DDBJ whole genome shotgun (WGS) entry which is preliminary data.</text>
</comment>
<dbReference type="InterPro" id="IPR000504">
    <property type="entry name" value="RRM_dom"/>
</dbReference>
<feature type="domain" description="RRM" evidence="11">
    <location>
        <begin position="935"/>
        <end position="1007"/>
    </location>
</feature>
<dbReference type="Gene3D" id="3.30.70.330">
    <property type="match status" value="4"/>
</dbReference>
<keyword evidence="5" id="KW-0508">mRNA splicing</keyword>
<dbReference type="CDD" id="cd12297">
    <property type="entry name" value="RRM2_Prp24"/>
    <property type="match status" value="1"/>
</dbReference>
<accession>A0A0F8BWQ5</accession>
<evidence type="ECO:0000313" key="12">
    <source>
        <dbReference type="EMBL" id="KKF96983.1"/>
    </source>
</evidence>
<dbReference type="GO" id="GO:0005688">
    <property type="term" value="C:U6 snRNP"/>
    <property type="evidence" value="ECO:0007669"/>
    <property type="project" value="UniProtKB-ARBA"/>
</dbReference>
<keyword evidence="3" id="KW-0677">Repeat</keyword>
<dbReference type="InterPro" id="IPR035979">
    <property type="entry name" value="RBD_domain_sf"/>
</dbReference>
<evidence type="ECO:0000256" key="4">
    <source>
        <dbReference type="ARBA" id="ARBA00022884"/>
    </source>
</evidence>
<feature type="domain" description="RRM" evidence="11">
    <location>
        <begin position="643"/>
        <end position="718"/>
    </location>
</feature>
<dbReference type="Pfam" id="PF16842">
    <property type="entry name" value="RRM_occluded"/>
    <property type="match status" value="1"/>
</dbReference>
<dbReference type="InterPro" id="IPR012677">
    <property type="entry name" value="Nucleotide-bd_a/b_plait_sf"/>
</dbReference>
<dbReference type="Pfam" id="PF00076">
    <property type="entry name" value="RRM_1"/>
    <property type="match status" value="3"/>
</dbReference>
<dbReference type="AlphaFoldDB" id="A0A0F8BWQ5"/>
<name>A0A0F8BWQ5_CERFI</name>
<comment type="function">
    <text evidence="7">Functions as a recycling factor of the spliceosome, a machinery that forms on each precursor-messenger RNA (pre-mRNA) and catalyzes the removal of introns. Chaperones the re-annealing of U4 and U6 snRNAs (small nuclear RNAs) released from previous rounds of splicing, an initial step in reforming the U4/U6-U5 tri-snRNP (small nuclear ribonucleoprotein) that can reassemble into another spliceosome complex; this step involves binding U6 and facilitating the unwinding of the U6 internal stem loop, followed by base-pairing of U6 to U4.</text>
</comment>
<dbReference type="InterPro" id="IPR031766">
    <property type="entry name" value="RRM_occluded"/>
</dbReference>
<feature type="region of interest" description="Disordered" evidence="10">
    <location>
        <begin position="529"/>
        <end position="640"/>
    </location>
</feature>
<reference evidence="12 13" key="1">
    <citation type="submission" date="2015-04" db="EMBL/GenBank/DDBJ databases">
        <title>Genome sequence of Ceratocystis platani, a major pathogen of plane trees.</title>
        <authorList>
            <person name="Belbahri L."/>
        </authorList>
    </citation>
    <scope>NUCLEOTIDE SEQUENCE [LARGE SCALE GENOMIC DNA]</scope>
    <source>
        <strain evidence="12 13">CFO</strain>
    </source>
</reference>
<evidence type="ECO:0000256" key="9">
    <source>
        <dbReference type="PROSITE-ProRule" id="PRU00176"/>
    </source>
</evidence>
<gene>
    <name evidence="12" type="ORF">CFO_g638</name>
</gene>
<evidence type="ECO:0000256" key="7">
    <source>
        <dbReference type="ARBA" id="ARBA00093374"/>
    </source>
</evidence>